<dbReference type="KEGG" id="rci:RCIX1531"/>
<accession>Q0W4A5</accession>
<proteinExistence type="predicted"/>
<sequence>MRIMAENKKNRMASVLFLALGLAVAAMGIAAWALAGEGSQQWAISGVVAGLIMALAGAAGALGKRRGGDERTAKLSAYAASWSWFSAVVVTSALFLLNYYGVVKADSNQALGLILLTLLGTMVAFNAYYRTRGDIE</sequence>
<organism evidence="2 3">
    <name type="scientific">Methanocella arvoryzae (strain DSM 22066 / NBRC 105507 / MRE50)</name>
    <dbReference type="NCBI Taxonomy" id="351160"/>
    <lineage>
        <taxon>Archaea</taxon>
        <taxon>Methanobacteriati</taxon>
        <taxon>Methanobacteriota</taxon>
        <taxon>Stenosarchaea group</taxon>
        <taxon>Methanomicrobia</taxon>
        <taxon>Methanocellales</taxon>
        <taxon>Methanocellaceae</taxon>
        <taxon>Methanocella</taxon>
    </lineage>
</organism>
<dbReference type="Proteomes" id="UP000000663">
    <property type="component" value="Chromosome"/>
</dbReference>
<name>Q0W4A5_METAR</name>
<dbReference type="eggNOG" id="arCOG05110">
    <property type="taxonomic scope" value="Archaea"/>
</dbReference>
<protein>
    <recommendedName>
        <fullName evidence="4">DUF2178 domain-containing protein</fullName>
    </recommendedName>
</protein>
<dbReference type="AlphaFoldDB" id="Q0W4A5"/>
<evidence type="ECO:0000313" key="2">
    <source>
        <dbReference type="EMBL" id="CAJ36788.1"/>
    </source>
</evidence>
<dbReference type="EMBL" id="AM114193">
    <property type="protein sequence ID" value="CAJ36788.1"/>
    <property type="molecule type" value="Genomic_DNA"/>
</dbReference>
<keyword evidence="3" id="KW-1185">Reference proteome</keyword>
<reference evidence="2 3" key="1">
    <citation type="journal article" date="2006" name="Science">
        <title>Genome of rice cluster I archaea -- the key methane producers in the rice rhizosphere.</title>
        <authorList>
            <person name="Erkel C."/>
            <person name="Kube M."/>
            <person name="Reinhardt R."/>
            <person name="Liesack W."/>
        </authorList>
    </citation>
    <scope>NUCLEOTIDE SEQUENCE [LARGE SCALE GENOMIC DNA]</scope>
    <source>
        <strain evidence="3">DSM 22066 / NBRC 105507 / MRE50</strain>
    </source>
</reference>
<feature type="transmembrane region" description="Helical" evidence="1">
    <location>
        <begin position="75"/>
        <end position="97"/>
    </location>
</feature>
<evidence type="ECO:0000256" key="1">
    <source>
        <dbReference type="SAM" id="Phobius"/>
    </source>
</evidence>
<evidence type="ECO:0000313" key="3">
    <source>
        <dbReference type="Proteomes" id="UP000000663"/>
    </source>
</evidence>
<dbReference type="STRING" id="351160.RCIX1531"/>
<keyword evidence="1" id="KW-1133">Transmembrane helix</keyword>
<keyword evidence="1" id="KW-0812">Transmembrane</keyword>
<feature type="transmembrane region" description="Helical" evidence="1">
    <location>
        <begin position="43"/>
        <end position="63"/>
    </location>
</feature>
<feature type="transmembrane region" description="Helical" evidence="1">
    <location>
        <begin position="109"/>
        <end position="129"/>
    </location>
</feature>
<gene>
    <name evidence="2" type="ORF">RCIX1531</name>
</gene>
<evidence type="ECO:0008006" key="4">
    <source>
        <dbReference type="Google" id="ProtNLM"/>
    </source>
</evidence>
<keyword evidence="1" id="KW-0472">Membrane</keyword>